<name>A0ABT5L7B8_9ALTE</name>
<reference evidence="1 2" key="1">
    <citation type="submission" date="2022-10" db="EMBL/GenBank/DDBJ databases">
        <title>Alteromonas sp. chi3 Genome sequencing.</title>
        <authorList>
            <person name="Park S."/>
        </authorList>
    </citation>
    <scope>NUCLEOTIDE SEQUENCE [LARGE SCALE GENOMIC DNA]</scope>
    <source>
        <strain evidence="2">chi3</strain>
    </source>
</reference>
<keyword evidence="2" id="KW-1185">Reference proteome</keyword>
<protein>
    <submittedName>
        <fullName evidence="1">Uncharacterized protein</fullName>
    </submittedName>
</protein>
<dbReference type="RefSeq" id="WP_273642835.1">
    <property type="nucleotide sequence ID" value="NZ_JAQQXP010000004.1"/>
</dbReference>
<gene>
    <name evidence="1" type="ORF">OIK42_19445</name>
</gene>
<sequence length="118" mass="13498">MSASEVKSPDAESYFHAVLTCDENERYELEVMPYRPAPYPETDISSLVYLKNKAENKVWAISQCGKYSFYSNENTGHILVCSALTGNKSVHQRIIDKKSKGYEDEGFRDYDARSKSLR</sequence>
<evidence type="ECO:0000313" key="1">
    <source>
        <dbReference type="EMBL" id="MDC8832934.1"/>
    </source>
</evidence>
<comment type="caution">
    <text evidence="1">The sequence shown here is derived from an EMBL/GenBank/DDBJ whole genome shotgun (WGS) entry which is preliminary data.</text>
</comment>
<accession>A0ABT5L7B8</accession>
<dbReference type="Proteomes" id="UP001218788">
    <property type="component" value="Unassembled WGS sequence"/>
</dbReference>
<dbReference type="EMBL" id="JAQQXP010000004">
    <property type="protein sequence ID" value="MDC8832934.1"/>
    <property type="molecule type" value="Genomic_DNA"/>
</dbReference>
<evidence type="ECO:0000313" key="2">
    <source>
        <dbReference type="Proteomes" id="UP001218788"/>
    </source>
</evidence>
<proteinExistence type="predicted"/>
<organism evidence="1 2">
    <name type="scientific">Alteromonas gilva</name>
    <dbReference type="NCBI Taxonomy" id="2987522"/>
    <lineage>
        <taxon>Bacteria</taxon>
        <taxon>Pseudomonadati</taxon>
        <taxon>Pseudomonadota</taxon>
        <taxon>Gammaproteobacteria</taxon>
        <taxon>Alteromonadales</taxon>
        <taxon>Alteromonadaceae</taxon>
        <taxon>Alteromonas/Salinimonas group</taxon>
        <taxon>Alteromonas</taxon>
    </lineage>
</organism>